<dbReference type="GO" id="GO:0034067">
    <property type="term" value="P:protein localization to Golgi apparatus"/>
    <property type="evidence" value="ECO:0007669"/>
    <property type="project" value="TreeGrafter"/>
</dbReference>
<accession>V4A3W1</accession>
<gene>
    <name evidence="10" type="ORF">LOTGIDRAFT_150746</name>
</gene>
<sequence>MTGQFRSNVWDPVLIISQIICVQSVFYVSLGFWMVVLDFIGAFDLSVDQMFTMSDLGLGEDSGRANVIAFGLNSLTCSVALLLIVGRTKQCLDFSSTILLFHFIFCWIFNGHIPQTFWWWITNVASLIFTTVLAEYLCMVNELKAIPVMGPKVDL</sequence>
<organism evidence="10 11">
    <name type="scientific">Lottia gigantea</name>
    <name type="common">Giant owl limpet</name>
    <dbReference type="NCBI Taxonomy" id="225164"/>
    <lineage>
        <taxon>Eukaryota</taxon>
        <taxon>Metazoa</taxon>
        <taxon>Spiralia</taxon>
        <taxon>Lophotrochozoa</taxon>
        <taxon>Mollusca</taxon>
        <taxon>Gastropoda</taxon>
        <taxon>Patellogastropoda</taxon>
        <taxon>Lottioidea</taxon>
        <taxon>Lottiidae</taxon>
        <taxon>Lottia</taxon>
    </lineage>
</organism>
<feature type="transmembrane region" description="Helical" evidence="9">
    <location>
        <begin position="12"/>
        <end position="43"/>
    </location>
</feature>
<dbReference type="HOGENOM" id="CLU_081382_2_1_1"/>
<keyword evidence="8 9" id="KW-0472">Membrane</keyword>
<dbReference type="GeneID" id="20235522"/>
<dbReference type="GO" id="GO:0005829">
    <property type="term" value="C:cytosol"/>
    <property type="evidence" value="ECO:0007669"/>
    <property type="project" value="GOC"/>
</dbReference>
<comment type="similarity">
    <text evidence="2">Belongs to the SYS1 family.</text>
</comment>
<evidence type="ECO:0000256" key="9">
    <source>
        <dbReference type="SAM" id="Phobius"/>
    </source>
</evidence>
<evidence type="ECO:0000256" key="5">
    <source>
        <dbReference type="ARBA" id="ARBA00022927"/>
    </source>
</evidence>
<evidence type="ECO:0008006" key="12">
    <source>
        <dbReference type="Google" id="ProtNLM"/>
    </source>
</evidence>
<feature type="transmembrane region" description="Helical" evidence="9">
    <location>
        <begin position="117"/>
        <end position="139"/>
    </location>
</feature>
<evidence type="ECO:0000313" key="11">
    <source>
        <dbReference type="Proteomes" id="UP000030746"/>
    </source>
</evidence>
<evidence type="ECO:0000256" key="8">
    <source>
        <dbReference type="ARBA" id="ARBA00023136"/>
    </source>
</evidence>
<keyword evidence="11" id="KW-1185">Reference proteome</keyword>
<dbReference type="RefSeq" id="XP_009061511.1">
    <property type="nucleotide sequence ID" value="XM_009063263.1"/>
</dbReference>
<evidence type="ECO:0000256" key="3">
    <source>
        <dbReference type="ARBA" id="ARBA00022448"/>
    </source>
</evidence>
<dbReference type="InterPro" id="IPR019185">
    <property type="entry name" value="Integral_membrane_SYS1-rel"/>
</dbReference>
<keyword evidence="3" id="KW-0813">Transport</keyword>
<evidence type="ECO:0000256" key="2">
    <source>
        <dbReference type="ARBA" id="ARBA00008160"/>
    </source>
</evidence>
<comment type="subcellular location">
    <subcellularLocation>
        <location evidence="1">Golgi apparatus membrane</location>
        <topology evidence="1">Multi-pass membrane protein</topology>
    </subcellularLocation>
</comment>
<dbReference type="Proteomes" id="UP000030746">
    <property type="component" value="Unassembled WGS sequence"/>
</dbReference>
<proteinExistence type="inferred from homology"/>
<keyword evidence="6 9" id="KW-1133">Transmembrane helix</keyword>
<dbReference type="PANTHER" id="PTHR12952:SF0">
    <property type="entry name" value="PROTEIN SYS1 HOMOLOG"/>
    <property type="match status" value="1"/>
</dbReference>
<evidence type="ECO:0000256" key="4">
    <source>
        <dbReference type="ARBA" id="ARBA00022692"/>
    </source>
</evidence>
<feature type="transmembrane region" description="Helical" evidence="9">
    <location>
        <begin position="92"/>
        <end position="111"/>
    </location>
</feature>
<keyword evidence="4 9" id="KW-0812">Transmembrane</keyword>
<dbReference type="GO" id="GO:0000139">
    <property type="term" value="C:Golgi membrane"/>
    <property type="evidence" value="ECO:0007669"/>
    <property type="project" value="UniProtKB-SubCell"/>
</dbReference>
<name>V4A3W1_LOTGI</name>
<keyword evidence="5" id="KW-0653">Protein transport</keyword>
<protein>
    <recommendedName>
        <fullName evidence="12">Protein SYS1 homolog</fullName>
    </recommendedName>
</protein>
<dbReference type="GO" id="GO:0043001">
    <property type="term" value="P:Golgi to plasma membrane protein transport"/>
    <property type="evidence" value="ECO:0007669"/>
    <property type="project" value="TreeGrafter"/>
</dbReference>
<dbReference type="Pfam" id="PF09801">
    <property type="entry name" value="SYS1"/>
    <property type="match status" value="1"/>
</dbReference>
<dbReference type="AlphaFoldDB" id="V4A3W1"/>
<evidence type="ECO:0000256" key="7">
    <source>
        <dbReference type="ARBA" id="ARBA00023034"/>
    </source>
</evidence>
<evidence type="ECO:0000256" key="6">
    <source>
        <dbReference type="ARBA" id="ARBA00022989"/>
    </source>
</evidence>
<evidence type="ECO:0000256" key="1">
    <source>
        <dbReference type="ARBA" id="ARBA00004653"/>
    </source>
</evidence>
<dbReference type="OrthoDB" id="542931at2759"/>
<dbReference type="CTD" id="20235522"/>
<reference evidence="10 11" key="1">
    <citation type="journal article" date="2013" name="Nature">
        <title>Insights into bilaterian evolution from three spiralian genomes.</title>
        <authorList>
            <person name="Simakov O."/>
            <person name="Marletaz F."/>
            <person name="Cho S.J."/>
            <person name="Edsinger-Gonzales E."/>
            <person name="Havlak P."/>
            <person name="Hellsten U."/>
            <person name="Kuo D.H."/>
            <person name="Larsson T."/>
            <person name="Lv J."/>
            <person name="Arendt D."/>
            <person name="Savage R."/>
            <person name="Osoegawa K."/>
            <person name="de Jong P."/>
            <person name="Grimwood J."/>
            <person name="Chapman J.A."/>
            <person name="Shapiro H."/>
            <person name="Aerts A."/>
            <person name="Otillar R.P."/>
            <person name="Terry A.Y."/>
            <person name="Boore J.L."/>
            <person name="Grigoriev I.V."/>
            <person name="Lindberg D.R."/>
            <person name="Seaver E.C."/>
            <person name="Weisblat D.A."/>
            <person name="Putnam N.H."/>
            <person name="Rokhsar D.S."/>
        </authorList>
    </citation>
    <scope>NUCLEOTIDE SEQUENCE [LARGE SCALE GENOMIC DNA]</scope>
</reference>
<dbReference type="GO" id="GO:0006895">
    <property type="term" value="P:Golgi to endosome transport"/>
    <property type="evidence" value="ECO:0007669"/>
    <property type="project" value="TreeGrafter"/>
</dbReference>
<feature type="transmembrane region" description="Helical" evidence="9">
    <location>
        <begin position="63"/>
        <end position="85"/>
    </location>
</feature>
<dbReference type="OMA" id="EYEMVGM"/>
<dbReference type="GO" id="GO:0005802">
    <property type="term" value="C:trans-Golgi network"/>
    <property type="evidence" value="ECO:0007669"/>
    <property type="project" value="TreeGrafter"/>
</dbReference>
<dbReference type="STRING" id="225164.V4A3W1"/>
<evidence type="ECO:0000313" key="10">
    <source>
        <dbReference type="EMBL" id="ESO87911.1"/>
    </source>
</evidence>
<dbReference type="PANTHER" id="PTHR12952">
    <property type="entry name" value="SYS1"/>
    <property type="match status" value="1"/>
</dbReference>
<dbReference type="KEGG" id="lgi:LOTGIDRAFT_150746"/>
<dbReference type="EMBL" id="KB202823">
    <property type="protein sequence ID" value="ESO87911.1"/>
    <property type="molecule type" value="Genomic_DNA"/>
</dbReference>
<keyword evidence="7" id="KW-0333">Golgi apparatus</keyword>